<accession>A0AAV4U2I8</accession>
<dbReference type="EMBL" id="BPLQ01010627">
    <property type="protein sequence ID" value="GIY52008.1"/>
    <property type="molecule type" value="Genomic_DNA"/>
</dbReference>
<name>A0AAV4U2I8_9ARAC</name>
<proteinExistence type="predicted"/>
<evidence type="ECO:0000313" key="3">
    <source>
        <dbReference type="Proteomes" id="UP001054837"/>
    </source>
</evidence>
<feature type="region of interest" description="Disordered" evidence="1">
    <location>
        <begin position="1"/>
        <end position="28"/>
    </location>
</feature>
<evidence type="ECO:0000256" key="1">
    <source>
        <dbReference type="SAM" id="MobiDB-lite"/>
    </source>
</evidence>
<sequence length="98" mass="10471">MRELPPEGSLGSGGHSSHKKSFGLRRGGGGRVMRCVLKMEGCFDVNMSVNGRFDMGCGKGRLYSFYSMKFCGGSPVMQLSASVIHFSFSLGCTCSMGV</sequence>
<protein>
    <submittedName>
        <fullName evidence="2">Uncharacterized protein</fullName>
    </submittedName>
</protein>
<dbReference type="AlphaFoldDB" id="A0AAV4U2I8"/>
<dbReference type="Proteomes" id="UP001054837">
    <property type="component" value="Unassembled WGS sequence"/>
</dbReference>
<evidence type="ECO:0000313" key="2">
    <source>
        <dbReference type="EMBL" id="GIY52008.1"/>
    </source>
</evidence>
<keyword evidence="3" id="KW-1185">Reference proteome</keyword>
<reference evidence="2 3" key="1">
    <citation type="submission" date="2021-06" db="EMBL/GenBank/DDBJ databases">
        <title>Caerostris darwini draft genome.</title>
        <authorList>
            <person name="Kono N."/>
            <person name="Arakawa K."/>
        </authorList>
    </citation>
    <scope>NUCLEOTIDE SEQUENCE [LARGE SCALE GENOMIC DNA]</scope>
</reference>
<comment type="caution">
    <text evidence="2">The sequence shown here is derived from an EMBL/GenBank/DDBJ whole genome shotgun (WGS) entry which is preliminary data.</text>
</comment>
<organism evidence="2 3">
    <name type="scientific">Caerostris darwini</name>
    <dbReference type="NCBI Taxonomy" id="1538125"/>
    <lineage>
        <taxon>Eukaryota</taxon>
        <taxon>Metazoa</taxon>
        <taxon>Ecdysozoa</taxon>
        <taxon>Arthropoda</taxon>
        <taxon>Chelicerata</taxon>
        <taxon>Arachnida</taxon>
        <taxon>Araneae</taxon>
        <taxon>Araneomorphae</taxon>
        <taxon>Entelegynae</taxon>
        <taxon>Araneoidea</taxon>
        <taxon>Araneidae</taxon>
        <taxon>Caerostris</taxon>
    </lineage>
</organism>
<gene>
    <name evidence="2" type="ORF">CDAR_619071</name>
</gene>